<gene>
    <name evidence="2" type="ORF">Zmor_021043</name>
</gene>
<dbReference type="AlphaFoldDB" id="A0AA38I558"/>
<keyword evidence="1" id="KW-0812">Transmembrane</keyword>
<feature type="transmembrane region" description="Helical" evidence="1">
    <location>
        <begin position="98"/>
        <end position="117"/>
    </location>
</feature>
<dbReference type="PANTHER" id="PTHR31872">
    <property type="entry name" value="TRANSMEMBRANE PROTEIN 179"/>
    <property type="match status" value="1"/>
</dbReference>
<proteinExistence type="predicted"/>
<feature type="transmembrane region" description="Helical" evidence="1">
    <location>
        <begin position="138"/>
        <end position="156"/>
    </location>
</feature>
<evidence type="ECO:0000313" key="2">
    <source>
        <dbReference type="EMBL" id="KAJ3649291.1"/>
    </source>
</evidence>
<protein>
    <submittedName>
        <fullName evidence="2">Uncharacterized protein</fullName>
    </submittedName>
</protein>
<organism evidence="2 3">
    <name type="scientific">Zophobas morio</name>
    <dbReference type="NCBI Taxonomy" id="2755281"/>
    <lineage>
        <taxon>Eukaryota</taxon>
        <taxon>Metazoa</taxon>
        <taxon>Ecdysozoa</taxon>
        <taxon>Arthropoda</taxon>
        <taxon>Hexapoda</taxon>
        <taxon>Insecta</taxon>
        <taxon>Pterygota</taxon>
        <taxon>Neoptera</taxon>
        <taxon>Endopterygota</taxon>
        <taxon>Coleoptera</taxon>
        <taxon>Polyphaga</taxon>
        <taxon>Cucujiformia</taxon>
        <taxon>Tenebrionidae</taxon>
        <taxon>Zophobas</taxon>
    </lineage>
</organism>
<keyword evidence="1" id="KW-1133">Transmembrane helix</keyword>
<feature type="transmembrane region" description="Helical" evidence="1">
    <location>
        <begin position="21"/>
        <end position="44"/>
    </location>
</feature>
<sequence>MVVLDQFYQILESPTPTVSPLWKAAHITACIVCAVCGFLTAFTFGGILDTFGYNCILNAEIVFDDDNYLNTSGYSYDKEIHAMDLTGTVWGPESSCNFAQFTPLVIMISAIIWGIYFGIISKGGAGYGHDLFSRPWSIVYPSIFFTSIFFIVYVISTLQLKWGGLDFCAQFKPEFNNTGCIPEIGMYENQFREDKTKYLFEFYPNMLIAILSSEIGIWSWVFQLVMCILRVCCAADFDIQLVTVMTKEEEKVENIVEFAEMEDMEV</sequence>
<dbReference type="Proteomes" id="UP001168821">
    <property type="component" value="Unassembled WGS sequence"/>
</dbReference>
<dbReference type="EMBL" id="JALNTZ010000006">
    <property type="protein sequence ID" value="KAJ3649291.1"/>
    <property type="molecule type" value="Genomic_DNA"/>
</dbReference>
<feature type="transmembrane region" description="Helical" evidence="1">
    <location>
        <begin position="202"/>
        <end position="221"/>
    </location>
</feature>
<keyword evidence="3" id="KW-1185">Reference proteome</keyword>
<comment type="caution">
    <text evidence="2">The sequence shown here is derived from an EMBL/GenBank/DDBJ whole genome shotgun (WGS) entry which is preliminary data.</text>
</comment>
<evidence type="ECO:0000256" key="1">
    <source>
        <dbReference type="SAM" id="Phobius"/>
    </source>
</evidence>
<evidence type="ECO:0000313" key="3">
    <source>
        <dbReference type="Proteomes" id="UP001168821"/>
    </source>
</evidence>
<dbReference type="InterPro" id="IPR029673">
    <property type="entry name" value="TMEM179"/>
</dbReference>
<dbReference type="PANTHER" id="PTHR31872:SF4">
    <property type="entry name" value="TRANSMEMBRANE PROTEIN 179"/>
    <property type="match status" value="1"/>
</dbReference>
<reference evidence="2" key="1">
    <citation type="journal article" date="2023" name="G3 (Bethesda)">
        <title>Whole genome assemblies of Zophobas morio and Tenebrio molitor.</title>
        <authorList>
            <person name="Kaur S."/>
            <person name="Stinson S.A."/>
            <person name="diCenzo G.C."/>
        </authorList>
    </citation>
    <scope>NUCLEOTIDE SEQUENCE</scope>
    <source>
        <strain evidence="2">QUZm001</strain>
    </source>
</reference>
<accession>A0AA38I558</accession>
<keyword evidence="1" id="KW-0472">Membrane</keyword>
<name>A0AA38I558_9CUCU</name>